<organism evidence="5 6">
    <name type="scientific">Neptunomonas marina</name>
    <dbReference type="NCBI Taxonomy" id="1815562"/>
    <lineage>
        <taxon>Bacteria</taxon>
        <taxon>Pseudomonadati</taxon>
        <taxon>Pseudomonadota</taxon>
        <taxon>Gammaproteobacteria</taxon>
        <taxon>Oceanospirillales</taxon>
        <taxon>Oceanospirillaceae</taxon>
        <taxon>Neptunomonas</taxon>
    </lineage>
</organism>
<dbReference type="CDD" id="cd01949">
    <property type="entry name" value="GGDEF"/>
    <property type="match status" value="1"/>
</dbReference>
<dbReference type="GO" id="GO:0043709">
    <property type="term" value="P:cell adhesion involved in single-species biofilm formation"/>
    <property type="evidence" value="ECO:0007669"/>
    <property type="project" value="TreeGrafter"/>
</dbReference>
<dbReference type="PANTHER" id="PTHR45138">
    <property type="entry name" value="REGULATORY COMPONENTS OF SENSORY TRANSDUCTION SYSTEM"/>
    <property type="match status" value="1"/>
</dbReference>
<name>A0A437Q4R7_9GAMM</name>
<dbReference type="FunFam" id="3.30.70.270:FF:000001">
    <property type="entry name" value="Diguanylate cyclase domain protein"/>
    <property type="match status" value="1"/>
</dbReference>
<dbReference type="PANTHER" id="PTHR45138:SF9">
    <property type="entry name" value="DIGUANYLATE CYCLASE DGCM-RELATED"/>
    <property type="match status" value="1"/>
</dbReference>
<dbReference type="GO" id="GO:1902201">
    <property type="term" value="P:negative regulation of bacterial-type flagellum-dependent cell motility"/>
    <property type="evidence" value="ECO:0007669"/>
    <property type="project" value="TreeGrafter"/>
</dbReference>
<dbReference type="InterPro" id="IPR000160">
    <property type="entry name" value="GGDEF_dom"/>
</dbReference>
<comment type="catalytic activity">
    <reaction evidence="3">
        <text>2 GTP = 3',3'-c-di-GMP + 2 diphosphate</text>
        <dbReference type="Rhea" id="RHEA:24898"/>
        <dbReference type="ChEBI" id="CHEBI:33019"/>
        <dbReference type="ChEBI" id="CHEBI:37565"/>
        <dbReference type="ChEBI" id="CHEBI:58805"/>
        <dbReference type="EC" id="2.7.7.65"/>
    </reaction>
</comment>
<evidence type="ECO:0000256" key="2">
    <source>
        <dbReference type="ARBA" id="ARBA00012528"/>
    </source>
</evidence>
<dbReference type="EC" id="2.7.7.65" evidence="2"/>
<dbReference type="EMBL" id="SACQ01000009">
    <property type="protein sequence ID" value="RVU29494.1"/>
    <property type="molecule type" value="Genomic_DNA"/>
</dbReference>
<gene>
    <name evidence="5" type="ORF">EOE65_16255</name>
</gene>
<evidence type="ECO:0000259" key="4">
    <source>
        <dbReference type="PROSITE" id="PS50887"/>
    </source>
</evidence>
<dbReference type="InterPro" id="IPR050469">
    <property type="entry name" value="Diguanylate_Cyclase"/>
</dbReference>
<dbReference type="SUPFAM" id="SSF55073">
    <property type="entry name" value="Nucleotide cyclase"/>
    <property type="match status" value="1"/>
</dbReference>
<dbReference type="NCBIfam" id="TIGR00254">
    <property type="entry name" value="GGDEF"/>
    <property type="match status" value="1"/>
</dbReference>
<feature type="domain" description="GGDEF" evidence="4">
    <location>
        <begin position="188"/>
        <end position="321"/>
    </location>
</feature>
<dbReference type="Gene3D" id="3.30.450.20">
    <property type="entry name" value="PAS domain"/>
    <property type="match status" value="1"/>
</dbReference>
<dbReference type="SMART" id="SM00267">
    <property type="entry name" value="GGDEF"/>
    <property type="match status" value="1"/>
</dbReference>
<dbReference type="RefSeq" id="WP_127695681.1">
    <property type="nucleotide sequence ID" value="NZ_SACQ01000009.1"/>
</dbReference>
<dbReference type="SUPFAM" id="SSF55785">
    <property type="entry name" value="PYP-like sensor domain (PAS domain)"/>
    <property type="match status" value="1"/>
</dbReference>
<reference evidence="5 6" key="1">
    <citation type="submission" date="2019-01" db="EMBL/GenBank/DDBJ databases">
        <authorList>
            <person name="Chen W.-M."/>
        </authorList>
    </citation>
    <scope>NUCLEOTIDE SEQUENCE [LARGE SCALE GENOMIC DNA]</scope>
    <source>
        <strain evidence="5 6">HPM-16</strain>
    </source>
</reference>
<evidence type="ECO:0000256" key="3">
    <source>
        <dbReference type="ARBA" id="ARBA00034247"/>
    </source>
</evidence>
<dbReference type="InterPro" id="IPR035965">
    <property type="entry name" value="PAS-like_dom_sf"/>
</dbReference>
<dbReference type="Proteomes" id="UP000282818">
    <property type="component" value="Unassembled WGS sequence"/>
</dbReference>
<dbReference type="InterPro" id="IPR029787">
    <property type="entry name" value="Nucleotide_cyclase"/>
</dbReference>
<evidence type="ECO:0000256" key="1">
    <source>
        <dbReference type="ARBA" id="ARBA00001946"/>
    </source>
</evidence>
<dbReference type="PROSITE" id="PS50887">
    <property type="entry name" value="GGDEF"/>
    <property type="match status" value="1"/>
</dbReference>
<evidence type="ECO:0000313" key="5">
    <source>
        <dbReference type="EMBL" id="RVU29494.1"/>
    </source>
</evidence>
<dbReference type="GO" id="GO:0005886">
    <property type="term" value="C:plasma membrane"/>
    <property type="evidence" value="ECO:0007669"/>
    <property type="project" value="TreeGrafter"/>
</dbReference>
<dbReference type="InterPro" id="IPR043128">
    <property type="entry name" value="Rev_trsase/Diguanyl_cyclase"/>
</dbReference>
<dbReference type="Pfam" id="PF00990">
    <property type="entry name" value="GGDEF"/>
    <property type="match status" value="1"/>
</dbReference>
<comment type="cofactor">
    <cofactor evidence="1">
        <name>Mg(2+)</name>
        <dbReference type="ChEBI" id="CHEBI:18420"/>
    </cofactor>
</comment>
<comment type="caution">
    <text evidence="5">The sequence shown here is derived from an EMBL/GenBank/DDBJ whole genome shotgun (WGS) entry which is preliminary data.</text>
</comment>
<sequence>MNANSPRHEIDELHLQLGLLQTLDVGLIVLNKDYQIHLWNSFMENHSGLLHSKLFKRNIFEAFPELPSQWLRHKIDSVFLLKNRSFITWEQRPYLFKFKPHRPITGEAPFMYQNATLIPLKSPGGEVDNVGIIIYDVTDAAIGKIGLEEANTQLQHLSQTDQLTSLYNRGFWEARLRHEFDRFSRTQAPSSLLMMDIDHFKKINDNFGHPAGDEVLRQMAAILKDVTRTTDIVGRYGGEEFGILLIDSNAKQSLRVTERLRDRISRLVVKHLNDEIRFTISMGLTEISNSFQTHEQWIQLADQALYQSKSNGRDRLTILGTED</sequence>
<dbReference type="Gene3D" id="3.30.70.270">
    <property type="match status" value="1"/>
</dbReference>
<dbReference type="AlphaFoldDB" id="A0A437Q4R7"/>
<keyword evidence="6" id="KW-1185">Reference proteome</keyword>
<accession>A0A437Q4R7</accession>
<evidence type="ECO:0000313" key="6">
    <source>
        <dbReference type="Proteomes" id="UP000282818"/>
    </source>
</evidence>
<protein>
    <recommendedName>
        <fullName evidence="2">diguanylate cyclase</fullName>
        <ecNumber evidence="2">2.7.7.65</ecNumber>
    </recommendedName>
</protein>
<proteinExistence type="predicted"/>
<dbReference type="GO" id="GO:0052621">
    <property type="term" value="F:diguanylate cyclase activity"/>
    <property type="evidence" value="ECO:0007669"/>
    <property type="project" value="UniProtKB-EC"/>
</dbReference>